<dbReference type="EMBL" id="MCGT01000008">
    <property type="protein sequence ID" value="ORX57447.1"/>
    <property type="molecule type" value="Genomic_DNA"/>
</dbReference>
<dbReference type="AlphaFoldDB" id="A0A1X2GMJ7"/>
<proteinExistence type="predicted"/>
<protein>
    <submittedName>
        <fullName evidence="2">Uncharacterized protein</fullName>
    </submittedName>
</protein>
<evidence type="ECO:0000256" key="1">
    <source>
        <dbReference type="SAM" id="MobiDB-lite"/>
    </source>
</evidence>
<feature type="compositionally biased region" description="Polar residues" evidence="1">
    <location>
        <begin position="200"/>
        <end position="217"/>
    </location>
</feature>
<gene>
    <name evidence="2" type="ORF">DM01DRAFT_1334071</name>
</gene>
<feature type="region of interest" description="Disordered" evidence="1">
    <location>
        <begin position="229"/>
        <end position="257"/>
    </location>
</feature>
<keyword evidence="3" id="KW-1185">Reference proteome</keyword>
<dbReference type="Proteomes" id="UP000242146">
    <property type="component" value="Unassembled WGS sequence"/>
</dbReference>
<comment type="caution">
    <text evidence="2">The sequence shown here is derived from an EMBL/GenBank/DDBJ whole genome shotgun (WGS) entry which is preliminary data.</text>
</comment>
<feature type="region of interest" description="Disordered" evidence="1">
    <location>
        <begin position="188"/>
        <end position="217"/>
    </location>
</feature>
<feature type="compositionally biased region" description="Low complexity" evidence="1">
    <location>
        <begin position="231"/>
        <end position="254"/>
    </location>
</feature>
<name>A0A1X2GMJ7_9FUNG</name>
<evidence type="ECO:0000313" key="2">
    <source>
        <dbReference type="EMBL" id="ORX57447.1"/>
    </source>
</evidence>
<reference evidence="2 3" key="1">
    <citation type="submission" date="2016-07" db="EMBL/GenBank/DDBJ databases">
        <title>Pervasive Adenine N6-methylation of Active Genes in Fungi.</title>
        <authorList>
            <consortium name="DOE Joint Genome Institute"/>
            <person name="Mondo S.J."/>
            <person name="Dannebaum R.O."/>
            <person name="Kuo R.C."/>
            <person name="Labutti K."/>
            <person name="Haridas S."/>
            <person name="Kuo A."/>
            <person name="Salamov A."/>
            <person name="Ahrendt S.R."/>
            <person name="Lipzen A."/>
            <person name="Sullivan W."/>
            <person name="Andreopoulos W.B."/>
            <person name="Clum A."/>
            <person name="Lindquist E."/>
            <person name="Daum C."/>
            <person name="Ramamoorthy G.K."/>
            <person name="Gryganskyi A."/>
            <person name="Culley D."/>
            <person name="Magnuson J.K."/>
            <person name="James T.Y."/>
            <person name="O'Malley M.A."/>
            <person name="Stajich J.E."/>
            <person name="Spatafora J.W."/>
            <person name="Visel A."/>
            <person name="Grigoriev I.V."/>
        </authorList>
    </citation>
    <scope>NUCLEOTIDE SEQUENCE [LARGE SCALE GENOMIC DNA]</scope>
    <source>
        <strain evidence="2 3">NRRL 3301</strain>
    </source>
</reference>
<organism evidence="2 3">
    <name type="scientific">Hesseltinella vesiculosa</name>
    <dbReference type="NCBI Taxonomy" id="101127"/>
    <lineage>
        <taxon>Eukaryota</taxon>
        <taxon>Fungi</taxon>
        <taxon>Fungi incertae sedis</taxon>
        <taxon>Mucoromycota</taxon>
        <taxon>Mucoromycotina</taxon>
        <taxon>Mucoromycetes</taxon>
        <taxon>Mucorales</taxon>
        <taxon>Cunninghamellaceae</taxon>
        <taxon>Hesseltinella</taxon>
    </lineage>
</organism>
<dbReference type="OrthoDB" id="2284077at2759"/>
<evidence type="ECO:0000313" key="3">
    <source>
        <dbReference type="Proteomes" id="UP000242146"/>
    </source>
</evidence>
<sequence length="403" mass="45262">MESDDARSIVSAPGLMTTQKKSDMPDFTDFALDPFHLTFDSRALYDKRLDIDEKRRTLALYLEPEEDTALAFSLHDFQDRSFTRFGPNFAHNANPHVRLIPNMVVERGAESGDRWQAVIDQVQQVIQSVLHKHQATSLTPPSFAGYRIQTSSTVKHDRSVSMCLKLDPAYEKISQAIQSQLASSFAQAGMKQPPLLDSSDLPTKSTGTDPSQQESSNFTEEALLVRDMSQTSCSTVTSAPSTPTPTDTTPTKTTIKAGTPCSPPISFVTPTTSCLLDRMILASYPSHLSTLRPPSRLQLKKMRDLAKDTVEINDWMRHGIRWKITLYEIMLECPRVVGVKEQLKKIHTWPIRPIEKPKSFVLPVMLRIKLAVMSSWFRVSPVVIEPKRIQAMAHTIRPSEPVC</sequence>
<accession>A0A1X2GMJ7</accession>